<dbReference type="RefSeq" id="XP_037197901.1">
    <property type="nucleotide sequence ID" value="XM_037331568.1"/>
</dbReference>
<dbReference type="PROSITE" id="PS51257">
    <property type="entry name" value="PROKAR_LIPOPROTEIN"/>
    <property type="match status" value="1"/>
</dbReference>
<comment type="caution">
    <text evidence="2">The sequence shown here is derived from an EMBL/GenBank/DDBJ whole genome shotgun (WGS) entry which is preliminary data.</text>
</comment>
<keyword evidence="1" id="KW-0472">Membrane</keyword>
<protein>
    <submittedName>
        <fullName evidence="2">Uncharacterized protein</fullName>
    </submittedName>
</protein>
<feature type="transmembrane region" description="Helical" evidence="1">
    <location>
        <begin position="59"/>
        <end position="77"/>
    </location>
</feature>
<dbReference type="GeneID" id="59255260"/>
<gene>
    <name evidence="2" type="ORF">Bfra_001130</name>
</gene>
<accession>A0A8H6ENQ9</accession>
<evidence type="ECO:0000313" key="2">
    <source>
        <dbReference type="EMBL" id="KAF5878957.1"/>
    </source>
</evidence>
<sequence>MYTGYKVKKCALNLIPTAISCIGGLITEAGRCKKWYRLKTYEKNNRDPFEKYDSKSICFWYFLGPYLVLGPAIAISVQEPREKERRFPNLQRDVDYPIRL</sequence>
<evidence type="ECO:0000313" key="3">
    <source>
        <dbReference type="Proteomes" id="UP000531561"/>
    </source>
</evidence>
<keyword evidence="1" id="KW-0812">Transmembrane</keyword>
<name>A0A8H6ENQ9_9HELO</name>
<proteinExistence type="predicted"/>
<keyword evidence="3" id="KW-1185">Reference proteome</keyword>
<dbReference type="Proteomes" id="UP000531561">
    <property type="component" value="Unassembled WGS sequence"/>
</dbReference>
<reference evidence="2 3" key="1">
    <citation type="journal article" date="2020" name="Phytopathology">
        <title>A high-quality genome resource of Botrytis fragariae, a new and rapidly spreading fungal pathogen causing strawberry gray mold in the U.S.A.</title>
        <authorList>
            <person name="Wu Y."/>
            <person name="Saski C.A."/>
            <person name="Schnabel G."/>
            <person name="Xiao S."/>
            <person name="Hu M."/>
        </authorList>
    </citation>
    <scope>NUCLEOTIDE SEQUENCE [LARGE SCALE GENOMIC DNA]</scope>
    <source>
        <strain evidence="2 3">BVB16</strain>
    </source>
</reference>
<keyword evidence="1" id="KW-1133">Transmembrane helix</keyword>
<dbReference type="AlphaFoldDB" id="A0A8H6ENQ9"/>
<dbReference type="EMBL" id="JABFCT010000002">
    <property type="protein sequence ID" value="KAF5878957.1"/>
    <property type="molecule type" value="Genomic_DNA"/>
</dbReference>
<organism evidence="2 3">
    <name type="scientific">Botrytis fragariae</name>
    <dbReference type="NCBI Taxonomy" id="1964551"/>
    <lineage>
        <taxon>Eukaryota</taxon>
        <taxon>Fungi</taxon>
        <taxon>Dikarya</taxon>
        <taxon>Ascomycota</taxon>
        <taxon>Pezizomycotina</taxon>
        <taxon>Leotiomycetes</taxon>
        <taxon>Helotiales</taxon>
        <taxon>Sclerotiniaceae</taxon>
        <taxon>Botrytis</taxon>
    </lineage>
</organism>
<evidence type="ECO:0000256" key="1">
    <source>
        <dbReference type="SAM" id="Phobius"/>
    </source>
</evidence>